<evidence type="ECO:0000313" key="2">
    <source>
        <dbReference type="EMBL" id="GIJ43627.1"/>
    </source>
</evidence>
<accession>A0A8J3YG51</accession>
<name>A0A8J3YG51_9ACTN</name>
<proteinExistence type="predicted"/>
<feature type="domain" description="Trypsin-co-occurring" evidence="1">
    <location>
        <begin position="7"/>
        <end position="84"/>
    </location>
</feature>
<organism evidence="2 3">
    <name type="scientific">Virgisporangium aliadipatigenens</name>
    <dbReference type="NCBI Taxonomy" id="741659"/>
    <lineage>
        <taxon>Bacteria</taxon>
        <taxon>Bacillati</taxon>
        <taxon>Actinomycetota</taxon>
        <taxon>Actinomycetes</taxon>
        <taxon>Micromonosporales</taxon>
        <taxon>Micromonosporaceae</taxon>
        <taxon>Virgisporangium</taxon>
    </lineage>
</organism>
<keyword evidence="3" id="KW-1185">Reference proteome</keyword>
<dbReference type="EMBL" id="BOPF01000002">
    <property type="protein sequence ID" value="GIJ43627.1"/>
    <property type="molecule type" value="Genomic_DNA"/>
</dbReference>
<reference evidence="2" key="1">
    <citation type="submission" date="2021-01" db="EMBL/GenBank/DDBJ databases">
        <title>Whole genome shotgun sequence of Virgisporangium aliadipatigenens NBRC 105644.</title>
        <authorList>
            <person name="Komaki H."/>
            <person name="Tamura T."/>
        </authorList>
    </citation>
    <scope>NUCLEOTIDE SEQUENCE</scope>
    <source>
        <strain evidence="2">NBRC 105644</strain>
    </source>
</reference>
<evidence type="ECO:0000313" key="3">
    <source>
        <dbReference type="Proteomes" id="UP000619260"/>
    </source>
</evidence>
<protein>
    <recommendedName>
        <fullName evidence="1">Trypsin-co-occurring domain-containing protein</fullName>
    </recommendedName>
</protein>
<sequence>MSDEPWVGLTEAVRQLRTEITAAMAAAEDEPLRFALGAVEVELALTMRRTVHGQGGVTFAVASVGAAADRARESTHRLTLTLTPTVGDTHETAYVAGRYTAIPER</sequence>
<dbReference type="Pfam" id="PF19631">
    <property type="entry name" value="Trypco2"/>
    <property type="match status" value="1"/>
</dbReference>
<dbReference type="AlphaFoldDB" id="A0A8J3YG51"/>
<dbReference type="Proteomes" id="UP000619260">
    <property type="component" value="Unassembled WGS sequence"/>
</dbReference>
<gene>
    <name evidence="2" type="ORF">Val02_05130</name>
</gene>
<dbReference type="RefSeq" id="WP_203897184.1">
    <property type="nucleotide sequence ID" value="NZ_BOPF01000002.1"/>
</dbReference>
<comment type="caution">
    <text evidence="2">The sequence shown here is derived from an EMBL/GenBank/DDBJ whole genome shotgun (WGS) entry which is preliminary data.</text>
</comment>
<evidence type="ECO:0000259" key="1">
    <source>
        <dbReference type="Pfam" id="PF19631"/>
    </source>
</evidence>
<dbReference type="InterPro" id="IPR045608">
    <property type="entry name" value="Trypco2"/>
</dbReference>